<sequence>MSYIACTDPCVYQQDGYCSLARAASFGMPSEKTRCVNFVPKRKSLQKDGQRLADVGNLNEL</sequence>
<dbReference type="AlphaFoldDB" id="A0A644X747"/>
<accession>A0A644X747</accession>
<evidence type="ECO:0000313" key="1">
    <source>
        <dbReference type="EMBL" id="MPM11747.1"/>
    </source>
</evidence>
<comment type="caution">
    <text evidence="1">The sequence shown here is derived from an EMBL/GenBank/DDBJ whole genome shotgun (WGS) entry which is preliminary data.</text>
</comment>
<protein>
    <submittedName>
        <fullName evidence="1">Uncharacterized protein</fullName>
    </submittedName>
</protein>
<gene>
    <name evidence="1" type="ORF">SDC9_58098</name>
</gene>
<dbReference type="EMBL" id="VSSQ01001873">
    <property type="protein sequence ID" value="MPM11747.1"/>
    <property type="molecule type" value="Genomic_DNA"/>
</dbReference>
<name>A0A644X747_9ZZZZ</name>
<reference evidence="1" key="1">
    <citation type="submission" date="2019-08" db="EMBL/GenBank/DDBJ databases">
        <authorList>
            <person name="Kucharzyk K."/>
            <person name="Murdoch R.W."/>
            <person name="Higgins S."/>
            <person name="Loffler F."/>
        </authorList>
    </citation>
    <scope>NUCLEOTIDE SEQUENCE</scope>
</reference>
<proteinExistence type="predicted"/>
<organism evidence="1">
    <name type="scientific">bioreactor metagenome</name>
    <dbReference type="NCBI Taxonomy" id="1076179"/>
    <lineage>
        <taxon>unclassified sequences</taxon>
        <taxon>metagenomes</taxon>
        <taxon>ecological metagenomes</taxon>
    </lineage>
</organism>